<accession>A0A7C4U9K4</accession>
<feature type="compositionally biased region" description="Basic and acidic residues" evidence="1">
    <location>
        <begin position="116"/>
        <end position="130"/>
    </location>
</feature>
<evidence type="ECO:0000313" key="3">
    <source>
        <dbReference type="EMBL" id="HGW91351.1"/>
    </source>
</evidence>
<feature type="domain" description="Zinc finger/thioredoxin putative" evidence="2">
    <location>
        <begin position="1"/>
        <end position="36"/>
    </location>
</feature>
<feature type="compositionally biased region" description="Pro residues" evidence="1">
    <location>
        <begin position="58"/>
        <end position="81"/>
    </location>
</feature>
<evidence type="ECO:0000256" key="1">
    <source>
        <dbReference type="SAM" id="MobiDB-lite"/>
    </source>
</evidence>
<dbReference type="AlphaFoldDB" id="A0A7C4U9K4"/>
<dbReference type="NCBIfam" id="TIGR02098">
    <property type="entry name" value="MJ0042_CXXC"/>
    <property type="match status" value="1"/>
</dbReference>
<name>A0A7C4U9K4_UNCW3</name>
<protein>
    <recommendedName>
        <fullName evidence="2">Zinc finger/thioredoxin putative domain-containing protein</fullName>
    </recommendedName>
</protein>
<comment type="caution">
    <text evidence="3">The sequence shown here is derived from an EMBL/GenBank/DDBJ whole genome shotgun (WGS) entry which is preliminary data.</text>
</comment>
<evidence type="ECO:0000259" key="2">
    <source>
        <dbReference type="Pfam" id="PF13717"/>
    </source>
</evidence>
<sequence>MITECPKCKTRYRVNDADIPVGGCPVRCPKCGNVFTIYREPLNIHLEPVVEKPEFVQPKPPPTFEAPKPPPTQPFVKPQPAPAFEQPKPTPQPAKPSSSEFATAAERLKASLGLGGEKDEFPPDWSEEKKNKHRHAKRLARSLARDLLLYHKDKIEKGLAEGNLKDLLGEEIKTSYKFYAESVDPEVLKTTNYFKDALNEIIGKGRKIFI</sequence>
<proteinExistence type="predicted"/>
<gene>
    <name evidence="3" type="ORF">ENV67_02265</name>
</gene>
<dbReference type="Pfam" id="PF13717">
    <property type="entry name" value="Zn_ribbon_4"/>
    <property type="match status" value="1"/>
</dbReference>
<reference evidence="3" key="1">
    <citation type="journal article" date="2020" name="mSystems">
        <title>Genome- and Community-Level Interaction Insights into Carbon Utilization and Element Cycling Functions of Hydrothermarchaeota in Hydrothermal Sediment.</title>
        <authorList>
            <person name="Zhou Z."/>
            <person name="Liu Y."/>
            <person name="Xu W."/>
            <person name="Pan J."/>
            <person name="Luo Z.H."/>
            <person name="Li M."/>
        </authorList>
    </citation>
    <scope>NUCLEOTIDE SEQUENCE [LARGE SCALE GENOMIC DNA]</scope>
    <source>
        <strain evidence="3">SpSt-780</strain>
    </source>
</reference>
<dbReference type="InterPro" id="IPR011723">
    <property type="entry name" value="Znf/thioredoxin_put"/>
</dbReference>
<dbReference type="EMBL" id="DTHG01000028">
    <property type="protein sequence ID" value="HGW91351.1"/>
    <property type="molecule type" value="Genomic_DNA"/>
</dbReference>
<organism evidence="3">
    <name type="scientific">candidate division WOR-3 bacterium</name>
    <dbReference type="NCBI Taxonomy" id="2052148"/>
    <lineage>
        <taxon>Bacteria</taxon>
        <taxon>Bacteria division WOR-3</taxon>
    </lineage>
</organism>
<feature type="region of interest" description="Disordered" evidence="1">
    <location>
        <begin position="54"/>
        <end position="133"/>
    </location>
</feature>